<sequence length="292" mass="33538">MSVMFRLPLCMSRGALKSTRISKNDFMMSYNVSFTSVLIPHTLTVLQTLLDSKSSLSQRTTLSPFHKVKVVSFCIREGNYFRFQESFLLQNDRAPMGSPLSVVLTELFMVRLEEKAFERTDNLVNHGLFNRYVDDILPLLKEDGKALSWNTGRRFSLTDHIYDRKKGWLIGLSQFVTQSSYALSFITLRWRYSRVATPTDIKNGQVNRTISIMKTFGPVKKHPAFKIIQDRAPKAERPGVVYEIKCGSYASYIGETGNTLLDRFNEHMKALNGYRTAKEELSGMHRKRQGRP</sequence>
<proteinExistence type="predicted"/>
<accession>A0A085M808</accession>
<gene>
    <name evidence="1" type="ORF">M513_05835</name>
</gene>
<organism evidence="1 2">
    <name type="scientific">Trichuris suis</name>
    <name type="common">pig whipworm</name>
    <dbReference type="NCBI Taxonomy" id="68888"/>
    <lineage>
        <taxon>Eukaryota</taxon>
        <taxon>Metazoa</taxon>
        <taxon>Ecdysozoa</taxon>
        <taxon>Nematoda</taxon>
        <taxon>Enoplea</taxon>
        <taxon>Dorylaimia</taxon>
        <taxon>Trichinellida</taxon>
        <taxon>Trichuridae</taxon>
        <taxon>Trichuris</taxon>
    </lineage>
</organism>
<evidence type="ECO:0008006" key="3">
    <source>
        <dbReference type="Google" id="ProtNLM"/>
    </source>
</evidence>
<reference evidence="1 2" key="1">
    <citation type="journal article" date="2014" name="Nat. Genet.">
        <title>Genome and transcriptome of the porcine whipworm Trichuris suis.</title>
        <authorList>
            <person name="Jex A.R."/>
            <person name="Nejsum P."/>
            <person name="Schwarz E.M."/>
            <person name="Hu L."/>
            <person name="Young N.D."/>
            <person name="Hall R.S."/>
            <person name="Korhonen P.K."/>
            <person name="Liao S."/>
            <person name="Thamsborg S."/>
            <person name="Xia J."/>
            <person name="Xu P."/>
            <person name="Wang S."/>
            <person name="Scheerlinck J.P."/>
            <person name="Hofmann A."/>
            <person name="Sternberg P.W."/>
            <person name="Wang J."/>
            <person name="Gasser R.B."/>
        </authorList>
    </citation>
    <scope>NUCLEOTIDE SEQUENCE [LARGE SCALE GENOMIC DNA]</scope>
    <source>
        <strain evidence="1">DCEP-RM93M</strain>
    </source>
</reference>
<evidence type="ECO:0000313" key="2">
    <source>
        <dbReference type="Proteomes" id="UP000030764"/>
    </source>
</evidence>
<dbReference type="PANTHER" id="PTHR21301">
    <property type="entry name" value="REVERSE TRANSCRIPTASE"/>
    <property type="match status" value="1"/>
</dbReference>
<protein>
    <recommendedName>
        <fullName evidence="3">Reverse transcriptase domain-containing protein</fullName>
    </recommendedName>
</protein>
<evidence type="ECO:0000313" key="1">
    <source>
        <dbReference type="EMBL" id="KFD53354.1"/>
    </source>
</evidence>
<dbReference type="PANTHER" id="PTHR21301:SF11">
    <property type="entry name" value="GIY-YIG DOMAIN-CONTAINING PROTEIN"/>
    <property type="match status" value="1"/>
</dbReference>
<dbReference type="EMBL" id="KL363218">
    <property type="protein sequence ID" value="KFD53354.1"/>
    <property type="molecule type" value="Genomic_DNA"/>
</dbReference>
<name>A0A085M808_9BILA</name>
<dbReference type="AlphaFoldDB" id="A0A085M808"/>
<keyword evidence="2" id="KW-1185">Reference proteome</keyword>
<dbReference type="Proteomes" id="UP000030764">
    <property type="component" value="Unassembled WGS sequence"/>
</dbReference>